<evidence type="ECO:0000313" key="2">
    <source>
        <dbReference type="Proteomes" id="UP001499841"/>
    </source>
</evidence>
<sequence length="92" mass="10264">MNPERPRLTEQTARLFALRTEPWLSCEDCFDRMDTFAEELLTRPGADDLAMRVHVAGCPACAEELESLVELVAQENGLDAAPALRRLHEPVG</sequence>
<dbReference type="EMBL" id="BAABBA010000008">
    <property type="protein sequence ID" value="GAA4287554.1"/>
    <property type="molecule type" value="Genomic_DNA"/>
</dbReference>
<dbReference type="RefSeq" id="WP_345040358.1">
    <property type="nucleotide sequence ID" value="NZ_BAABBA010000008.1"/>
</dbReference>
<gene>
    <name evidence="1" type="ORF">GCM10022262_19130</name>
</gene>
<protein>
    <recommendedName>
        <fullName evidence="3">Zinc-finger domain-containing protein</fullName>
    </recommendedName>
</protein>
<evidence type="ECO:0000313" key="1">
    <source>
        <dbReference type="EMBL" id="GAA4287554.1"/>
    </source>
</evidence>
<evidence type="ECO:0008006" key="3">
    <source>
        <dbReference type="Google" id="ProtNLM"/>
    </source>
</evidence>
<accession>A0ABP8EU84</accession>
<comment type="caution">
    <text evidence="1">The sequence shown here is derived from an EMBL/GenBank/DDBJ whole genome shotgun (WGS) entry which is preliminary data.</text>
</comment>
<dbReference type="Proteomes" id="UP001499841">
    <property type="component" value="Unassembled WGS sequence"/>
</dbReference>
<organism evidence="1 2">
    <name type="scientific">Georgenia daeguensis</name>
    <dbReference type="NCBI Taxonomy" id="908355"/>
    <lineage>
        <taxon>Bacteria</taxon>
        <taxon>Bacillati</taxon>
        <taxon>Actinomycetota</taxon>
        <taxon>Actinomycetes</taxon>
        <taxon>Micrococcales</taxon>
        <taxon>Bogoriellaceae</taxon>
        <taxon>Georgenia</taxon>
    </lineage>
</organism>
<name>A0ABP8EU84_9MICO</name>
<proteinExistence type="predicted"/>
<keyword evidence="2" id="KW-1185">Reference proteome</keyword>
<reference evidence="2" key="1">
    <citation type="journal article" date="2019" name="Int. J. Syst. Evol. Microbiol.">
        <title>The Global Catalogue of Microorganisms (GCM) 10K type strain sequencing project: providing services to taxonomists for standard genome sequencing and annotation.</title>
        <authorList>
            <consortium name="The Broad Institute Genomics Platform"/>
            <consortium name="The Broad Institute Genome Sequencing Center for Infectious Disease"/>
            <person name="Wu L."/>
            <person name="Ma J."/>
        </authorList>
    </citation>
    <scope>NUCLEOTIDE SEQUENCE [LARGE SCALE GENOMIC DNA]</scope>
    <source>
        <strain evidence="2">JCM 17459</strain>
    </source>
</reference>